<comment type="pathway">
    <text evidence="1 8">Glycan metabolism; pectin degradation; 2-dehydro-3-deoxy-D-gluconate from pectin: step 1/5.</text>
</comment>
<dbReference type="InterPro" id="IPR012334">
    <property type="entry name" value="Pectin_lyas_fold"/>
</dbReference>
<organism evidence="10 11">
    <name type="scientific">Rhododendron williamsianum</name>
    <dbReference type="NCBI Taxonomy" id="262921"/>
    <lineage>
        <taxon>Eukaryota</taxon>
        <taxon>Viridiplantae</taxon>
        <taxon>Streptophyta</taxon>
        <taxon>Embryophyta</taxon>
        <taxon>Tracheophyta</taxon>
        <taxon>Spermatophyta</taxon>
        <taxon>Magnoliopsida</taxon>
        <taxon>eudicotyledons</taxon>
        <taxon>Gunneridae</taxon>
        <taxon>Pentapetalae</taxon>
        <taxon>asterids</taxon>
        <taxon>Ericales</taxon>
        <taxon>Ericaceae</taxon>
        <taxon>Ericoideae</taxon>
        <taxon>Rhodoreae</taxon>
        <taxon>Rhododendron</taxon>
    </lineage>
</organism>
<evidence type="ECO:0000256" key="3">
    <source>
        <dbReference type="ARBA" id="ARBA00022801"/>
    </source>
</evidence>
<dbReference type="Pfam" id="PF01095">
    <property type="entry name" value="Pectinesterase"/>
    <property type="match status" value="1"/>
</dbReference>
<dbReference type="Proteomes" id="UP000428333">
    <property type="component" value="Linkage Group LG04"/>
</dbReference>
<evidence type="ECO:0000256" key="7">
    <source>
        <dbReference type="PROSITE-ProRule" id="PRU10040"/>
    </source>
</evidence>
<dbReference type="GO" id="GO:0042545">
    <property type="term" value="P:cell wall modification"/>
    <property type="evidence" value="ECO:0007669"/>
    <property type="project" value="UniProtKB-UniRule"/>
</dbReference>
<reference evidence="10 11" key="1">
    <citation type="journal article" date="2019" name="Genome Biol. Evol.">
        <title>The Rhododendron genome and chromosomal organization provide insight into shared whole-genome duplications across the heath family (Ericaceae).</title>
        <authorList>
            <person name="Soza V.L."/>
            <person name="Lindsley D."/>
            <person name="Waalkes A."/>
            <person name="Ramage E."/>
            <person name="Patwardhan R.P."/>
            <person name="Burton J.N."/>
            <person name="Adey A."/>
            <person name="Kumar A."/>
            <person name="Qiu R."/>
            <person name="Shendure J."/>
            <person name="Hall B."/>
        </authorList>
    </citation>
    <scope>NUCLEOTIDE SEQUENCE [LARGE SCALE GENOMIC DNA]</scope>
    <source>
        <strain evidence="10">RSF 1966-606</strain>
    </source>
</reference>
<keyword evidence="4 8" id="KW-0063">Aspartyl esterase</keyword>
<dbReference type="EMBL" id="QEFC01000997">
    <property type="protein sequence ID" value="KAE9460899.1"/>
    <property type="molecule type" value="Genomic_DNA"/>
</dbReference>
<dbReference type="GO" id="GO:0045490">
    <property type="term" value="P:pectin catabolic process"/>
    <property type="evidence" value="ECO:0007669"/>
    <property type="project" value="UniProtKB-UniRule"/>
</dbReference>
<proteinExistence type="predicted"/>
<dbReference type="InterPro" id="IPR000070">
    <property type="entry name" value="Pectinesterase_cat"/>
</dbReference>
<dbReference type="UniPathway" id="UPA00545">
    <property type="reaction ID" value="UER00823"/>
</dbReference>
<sequence>WNVRMLAAALILVILCSSSRGQNVRANITVAKDGSGHFTTISAAIEAAPKMSATKYYIAIRAGLYMENVSIGPDKQNIVLIGDGMDTTIISGKRSNATGFRTYDTATVGIEGQGFVAENITFENTAGPYGNQAVAARIEADFSAFYRCRFKGYQDTLYTLRRKQFFRECEIYGTVDFIFGDSSVVFQNCMIYVLKPHDSQKNTITAQKRESEYGKTGIIIQNCTIEAAPDLRLQISRFKTFLGRPWGVFSRTVVINTFLDDLIDPAGWLEWEGRDPDKLGKVFYAEYKNKGPGANTKSRVPWSRLINSSTEAAEFTVRNFINGDQWIPSTIPFFPDLM</sequence>
<evidence type="ECO:0000256" key="6">
    <source>
        <dbReference type="ARBA" id="ARBA00047928"/>
    </source>
</evidence>
<dbReference type="InterPro" id="IPR011050">
    <property type="entry name" value="Pectin_lyase_fold/virulence"/>
</dbReference>
<accession>A0A6A4LZZ3</accession>
<evidence type="ECO:0000259" key="9">
    <source>
        <dbReference type="Pfam" id="PF01095"/>
    </source>
</evidence>
<feature type="domain" description="Pectinesterase catalytic" evidence="9">
    <location>
        <begin position="27"/>
        <end position="324"/>
    </location>
</feature>
<evidence type="ECO:0000256" key="8">
    <source>
        <dbReference type="RuleBase" id="RU000589"/>
    </source>
</evidence>
<keyword evidence="3 8" id="KW-0378">Hydrolase</keyword>
<evidence type="ECO:0000313" key="10">
    <source>
        <dbReference type="EMBL" id="KAE9460899.1"/>
    </source>
</evidence>
<dbReference type="GO" id="GO:0030599">
    <property type="term" value="F:pectinesterase activity"/>
    <property type="evidence" value="ECO:0007669"/>
    <property type="project" value="UniProtKB-UniRule"/>
</dbReference>
<dbReference type="Gene3D" id="2.160.20.10">
    <property type="entry name" value="Single-stranded right-handed beta-helix, Pectin lyase-like"/>
    <property type="match status" value="1"/>
</dbReference>
<evidence type="ECO:0000256" key="5">
    <source>
        <dbReference type="ARBA" id="ARBA00023316"/>
    </source>
</evidence>
<feature type="chain" id="PRO_5025704757" description="Pectinesterase" evidence="8">
    <location>
        <begin position="22"/>
        <end position="338"/>
    </location>
</feature>
<dbReference type="SUPFAM" id="SSF51126">
    <property type="entry name" value="Pectin lyase-like"/>
    <property type="match status" value="1"/>
</dbReference>
<name>A0A6A4LZZ3_9ERIC</name>
<feature type="non-terminal residue" evidence="10">
    <location>
        <position position="1"/>
    </location>
</feature>
<evidence type="ECO:0000256" key="4">
    <source>
        <dbReference type="ARBA" id="ARBA00023085"/>
    </source>
</evidence>
<dbReference type="OrthoDB" id="1936831at2759"/>
<keyword evidence="11" id="KW-1185">Reference proteome</keyword>
<protein>
    <recommendedName>
        <fullName evidence="2 8">Pectinesterase</fullName>
        <ecNumber evidence="2 8">3.1.1.11</ecNumber>
    </recommendedName>
</protein>
<dbReference type="FunFam" id="2.160.20.10:FF:000001">
    <property type="entry name" value="Pectinesterase"/>
    <property type="match status" value="1"/>
</dbReference>
<evidence type="ECO:0000313" key="11">
    <source>
        <dbReference type="Proteomes" id="UP000428333"/>
    </source>
</evidence>
<dbReference type="EC" id="3.1.1.11" evidence="2 8"/>
<dbReference type="AlphaFoldDB" id="A0A6A4LZZ3"/>
<dbReference type="InterPro" id="IPR033131">
    <property type="entry name" value="Pectinesterase_Asp_AS"/>
</dbReference>
<feature type="signal peptide" evidence="8">
    <location>
        <begin position="1"/>
        <end position="21"/>
    </location>
</feature>
<comment type="catalytic activity">
    <reaction evidence="6 8">
        <text>[(1-&gt;4)-alpha-D-galacturonosyl methyl ester](n) + n H2O = [(1-&gt;4)-alpha-D-galacturonosyl](n) + n methanol + n H(+)</text>
        <dbReference type="Rhea" id="RHEA:22380"/>
        <dbReference type="Rhea" id="RHEA-COMP:14570"/>
        <dbReference type="Rhea" id="RHEA-COMP:14573"/>
        <dbReference type="ChEBI" id="CHEBI:15377"/>
        <dbReference type="ChEBI" id="CHEBI:15378"/>
        <dbReference type="ChEBI" id="CHEBI:17790"/>
        <dbReference type="ChEBI" id="CHEBI:140522"/>
        <dbReference type="ChEBI" id="CHEBI:140523"/>
        <dbReference type="EC" id="3.1.1.11"/>
    </reaction>
</comment>
<dbReference type="PROSITE" id="PS00503">
    <property type="entry name" value="PECTINESTERASE_2"/>
    <property type="match status" value="1"/>
</dbReference>
<dbReference type="PANTHER" id="PTHR31707">
    <property type="entry name" value="PECTINESTERASE"/>
    <property type="match status" value="1"/>
</dbReference>
<evidence type="ECO:0000256" key="2">
    <source>
        <dbReference type="ARBA" id="ARBA00013229"/>
    </source>
</evidence>
<evidence type="ECO:0000256" key="1">
    <source>
        <dbReference type="ARBA" id="ARBA00005184"/>
    </source>
</evidence>
<keyword evidence="8" id="KW-0732">Signal</keyword>
<keyword evidence="5" id="KW-0961">Cell wall biogenesis/degradation</keyword>
<comment type="caution">
    <text evidence="10">The sequence shown here is derived from an EMBL/GenBank/DDBJ whole genome shotgun (WGS) entry which is preliminary data.</text>
</comment>
<gene>
    <name evidence="10" type="ORF">C3L33_07251</name>
</gene>
<feature type="active site" evidence="7">
    <location>
        <position position="176"/>
    </location>
</feature>